<gene>
    <name evidence="2" type="ORF">EVAR_43649_1</name>
</gene>
<feature type="compositionally biased region" description="Polar residues" evidence="1">
    <location>
        <begin position="129"/>
        <end position="140"/>
    </location>
</feature>
<sequence length="361" mass="40196">MFARFGMSGHAVTVPLENRKTVNSEWYTTTSLPGVFEEIRKNNRQHRVILHQDNASGHTSAEKLDVIGGSVTTVVRSFRRLVHGRCGWLKCVARLLNKNIISNGERSELIEEEQWKGLRGDGAGVGHRNSLTGQYTTAETNGGKRAREPPKNRWSLPPTDTHNHSGVTSPLGIDIASGVAFRSQVRCAIGKVGCRIRIEQTKHISQTGTGLASMRGKVHDDAYIGCAVSSRPTTTSPFAAGRHTSNTGCACLRIEAREPSGKRQSTTVNPLEGRSRDIDRPLTTYCTGLQSTIVCVSEYRVKLVHFRYADSDVHLKMCIYRHLVFRDQRFELTGYRAADNLRRSTLDAVWRQELISRCPDP</sequence>
<dbReference type="Gene3D" id="3.30.420.10">
    <property type="entry name" value="Ribonuclease H-like superfamily/Ribonuclease H"/>
    <property type="match status" value="1"/>
</dbReference>
<dbReference type="InterPro" id="IPR036397">
    <property type="entry name" value="RNaseH_sf"/>
</dbReference>
<keyword evidence="3" id="KW-1185">Reference proteome</keyword>
<dbReference type="GO" id="GO:0003676">
    <property type="term" value="F:nucleic acid binding"/>
    <property type="evidence" value="ECO:0007669"/>
    <property type="project" value="InterPro"/>
</dbReference>
<organism evidence="2 3">
    <name type="scientific">Eumeta variegata</name>
    <name type="common">Bagworm moth</name>
    <name type="synonym">Eumeta japonica</name>
    <dbReference type="NCBI Taxonomy" id="151549"/>
    <lineage>
        <taxon>Eukaryota</taxon>
        <taxon>Metazoa</taxon>
        <taxon>Ecdysozoa</taxon>
        <taxon>Arthropoda</taxon>
        <taxon>Hexapoda</taxon>
        <taxon>Insecta</taxon>
        <taxon>Pterygota</taxon>
        <taxon>Neoptera</taxon>
        <taxon>Endopterygota</taxon>
        <taxon>Lepidoptera</taxon>
        <taxon>Glossata</taxon>
        <taxon>Ditrysia</taxon>
        <taxon>Tineoidea</taxon>
        <taxon>Psychidae</taxon>
        <taxon>Oiketicinae</taxon>
        <taxon>Eumeta</taxon>
    </lineage>
</organism>
<name>A0A4C1ZLY3_EUMVA</name>
<evidence type="ECO:0000313" key="3">
    <source>
        <dbReference type="Proteomes" id="UP000299102"/>
    </source>
</evidence>
<dbReference type="EMBL" id="BGZK01001923">
    <property type="protein sequence ID" value="GBP88332.1"/>
    <property type="molecule type" value="Genomic_DNA"/>
</dbReference>
<evidence type="ECO:0000256" key="1">
    <source>
        <dbReference type="SAM" id="MobiDB-lite"/>
    </source>
</evidence>
<proteinExistence type="predicted"/>
<feature type="region of interest" description="Disordered" evidence="1">
    <location>
        <begin position="121"/>
        <end position="166"/>
    </location>
</feature>
<evidence type="ECO:0008006" key="4">
    <source>
        <dbReference type="Google" id="ProtNLM"/>
    </source>
</evidence>
<comment type="caution">
    <text evidence="2">The sequence shown here is derived from an EMBL/GenBank/DDBJ whole genome shotgun (WGS) entry which is preliminary data.</text>
</comment>
<evidence type="ECO:0000313" key="2">
    <source>
        <dbReference type="EMBL" id="GBP88332.1"/>
    </source>
</evidence>
<dbReference type="Proteomes" id="UP000299102">
    <property type="component" value="Unassembled WGS sequence"/>
</dbReference>
<dbReference type="AlphaFoldDB" id="A0A4C1ZLY3"/>
<protein>
    <recommendedName>
        <fullName evidence="4">Mariner Mos1 transposase</fullName>
    </recommendedName>
</protein>
<accession>A0A4C1ZLY3</accession>
<reference evidence="2 3" key="1">
    <citation type="journal article" date="2019" name="Commun. Biol.">
        <title>The bagworm genome reveals a unique fibroin gene that provides high tensile strength.</title>
        <authorList>
            <person name="Kono N."/>
            <person name="Nakamura H."/>
            <person name="Ohtoshi R."/>
            <person name="Tomita M."/>
            <person name="Numata K."/>
            <person name="Arakawa K."/>
        </authorList>
    </citation>
    <scope>NUCLEOTIDE SEQUENCE [LARGE SCALE GENOMIC DNA]</scope>
</reference>